<feature type="domain" description="MacB-like periplasmic core" evidence="10">
    <location>
        <begin position="22"/>
        <end position="271"/>
    </location>
</feature>
<evidence type="ECO:0000313" key="12">
    <source>
        <dbReference type="Proteomes" id="UP000076603"/>
    </source>
</evidence>
<proteinExistence type="inferred from homology"/>
<name>A0A162R199_9CLOT</name>
<reference evidence="11 12" key="1">
    <citation type="submission" date="2016-04" db="EMBL/GenBank/DDBJ databases">
        <title>Genome sequence of Clostridium magnum DSM 2767.</title>
        <authorList>
            <person name="Poehlein A."/>
            <person name="Uhlig R."/>
            <person name="Fischer R."/>
            <person name="Bahl H."/>
            <person name="Daniel R."/>
        </authorList>
    </citation>
    <scope>NUCLEOTIDE SEQUENCE [LARGE SCALE GENOMIC DNA]</scope>
    <source>
        <strain evidence="11 12">DSM 2767</strain>
    </source>
</reference>
<dbReference type="Pfam" id="PF12704">
    <property type="entry name" value="MacB_PCD"/>
    <property type="match status" value="1"/>
</dbReference>
<feature type="region of interest" description="Disordered" evidence="7">
    <location>
        <begin position="71"/>
        <end position="93"/>
    </location>
</feature>
<protein>
    <submittedName>
        <fullName evidence="11">Macrolide export ATP-binding/permease protein MacB</fullName>
        <ecNumber evidence="11">3.6.3.-</ecNumber>
    </submittedName>
</protein>
<accession>A0A162R199</accession>
<dbReference type="AlphaFoldDB" id="A0A162R199"/>
<dbReference type="GO" id="GO:0022857">
    <property type="term" value="F:transmembrane transporter activity"/>
    <property type="evidence" value="ECO:0007669"/>
    <property type="project" value="TreeGrafter"/>
</dbReference>
<comment type="subcellular location">
    <subcellularLocation>
        <location evidence="1">Cell membrane</location>
        <topology evidence="1">Multi-pass membrane protein</topology>
    </subcellularLocation>
</comment>
<dbReference type="EC" id="3.6.3.-" evidence="11"/>
<feature type="domain" description="ABC3 transporter permease C-terminal" evidence="9">
    <location>
        <begin position="310"/>
        <end position="366"/>
    </location>
</feature>
<keyword evidence="4 8" id="KW-1133">Transmembrane helix</keyword>
<keyword evidence="5 8" id="KW-0472">Membrane</keyword>
<dbReference type="PATRIC" id="fig|1121326.3.peg.5561"/>
<evidence type="ECO:0000256" key="3">
    <source>
        <dbReference type="ARBA" id="ARBA00022692"/>
    </source>
</evidence>
<evidence type="ECO:0000256" key="2">
    <source>
        <dbReference type="ARBA" id="ARBA00022475"/>
    </source>
</evidence>
<dbReference type="InterPro" id="IPR003838">
    <property type="entry name" value="ABC3_permease_C"/>
</dbReference>
<evidence type="ECO:0000256" key="7">
    <source>
        <dbReference type="SAM" id="MobiDB-lite"/>
    </source>
</evidence>
<keyword evidence="2" id="KW-1003">Cell membrane</keyword>
<dbReference type="GO" id="GO:0016787">
    <property type="term" value="F:hydrolase activity"/>
    <property type="evidence" value="ECO:0007669"/>
    <property type="project" value="UniProtKB-KW"/>
</dbReference>
<evidence type="ECO:0000256" key="6">
    <source>
        <dbReference type="ARBA" id="ARBA00038076"/>
    </source>
</evidence>
<sequence>MFLKENMLLALESLRANKMRAFLTMLGIIIGIASVIAIISVGNSLSSSITSQLQGMGTNNFMLNIREKGSEFQGPKGRGKDGPSGSGGATAEDKDLITKEMVEAFQERFKDKVEAISLSESVGTGQAKDGRLYANVSVSGVNPGYMTVNSVEMTNGRFINDSDMAGRKSVTVVSDKLVKNIFGDSVNPVGKEVKFYGADGIKTYIVVGTYKYKESSMFSAASTSSEKDIQTSMYVPITLAKQDKTIKNYSNVTIMSKSDVNADDFKSSIESFFSKYYEKNAKWEPSVFSMSSQIEMASSMMSTVSIAIAVIAAISLLVGGIGVMNIMLVSVTERTREIGTRKALGAKNFHIRMQFITEAMIISLVGD</sequence>
<evidence type="ECO:0000259" key="10">
    <source>
        <dbReference type="Pfam" id="PF12704"/>
    </source>
</evidence>
<dbReference type="PANTHER" id="PTHR30572">
    <property type="entry name" value="MEMBRANE COMPONENT OF TRANSPORTER-RELATED"/>
    <property type="match status" value="1"/>
</dbReference>
<dbReference type="GO" id="GO:0005524">
    <property type="term" value="F:ATP binding"/>
    <property type="evidence" value="ECO:0007669"/>
    <property type="project" value="UniProtKB-KW"/>
</dbReference>
<evidence type="ECO:0000259" key="9">
    <source>
        <dbReference type="Pfam" id="PF02687"/>
    </source>
</evidence>
<dbReference type="PANTHER" id="PTHR30572:SF4">
    <property type="entry name" value="ABC TRANSPORTER PERMEASE YTRF"/>
    <property type="match status" value="1"/>
</dbReference>
<evidence type="ECO:0000256" key="8">
    <source>
        <dbReference type="SAM" id="Phobius"/>
    </source>
</evidence>
<dbReference type="Proteomes" id="UP000076603">
    <property type="component" value="Unassembled WGS sequence"/>
</dbReference>
<feature type="transmembrane region" description="Helical" evidence="8">
    <location>
        <begin position="306"/>
        <end position="331"/>
    </location>
</feature>
<comment type="similarity">
    <text evidence="6">Belongs to the ABC-4 integral membrane protein family.</text>
</comment>
<organism evidence="11 12">
    <name type="scientific">Clostridium magnum DSM 2767</name>
    <dbReference type="NCBI Taxonomy" id="1121326"/>
    <lineage>
        <taxon>Bacteria</taxon>
        <taxon>Bacillati</taxon>
        <taxon>Bacillota</taxon>
        <taxon>Clostridia</taxon>
        <taxon>Eubacteriales</taxon>
        <taxon>Clostridiaceae</taxon>
        <taxon>Clostridium</taxon>
    </lineage>
</organism>
<evidence type="ECO:0000256" key="4">
    <source>
        <dbReference type="ARBA" id="ARBA00022989"/>
    </source>
</evidence>
<keyword evidence="11" id="KW-0067">ATP-binding</keyword>
<evidence type="ECO:0000313" key="11">
    <source>
        <dbReference type="EMBL" id="KZL89273.1"/>
    </source>
</evidence>
<dbReference type="InterPro" id="IPR050250">
    <property type="entry name" value="Macrolide_Exporter_MacB"/>
</dbReference>
<keyword evidence="3 8" id="KW-0812">Transmembrane</keyword>
<gene>
    <name evidence="11" type="primary">macB_6</name>
    <name evidence="11" type="ORF">CLMAG_54960</name>
</gene>
<comment type="caution">
    <text evidence="11">The sequence shown here is derived from an EMBL/GenBank/DDBJ whole genome shotgun (WGS) entry which is preliminary data.</text>
</comment>
<dbReference type="STRING" id="1121326.CLMAG_54960"/>
<keyword evidence="11" id="KW-0547">Nucleotide-binding</keyword>
<evidence type="ECO:0000256" key="1">
    <source>
        <dbReference type="ARBA" id="ARBA00004651"/>
    </source>
</evidence>
<feature type="transmembrane region" description="Helical" evidence="8">
    <location>
        <begin position="21"/>
        <end position="42"/>
    </location>
</feature>
<dbReference type="InterPro" id="IPR025857">
    <property type="entry name" value="MacB_PCD"/>
</dbReference>
<keyword evidence="11" id="KW-0378">Hydrolase</keyword>
<dbReference type="EMBL" id="LWAE01000010">
    <property type="protein sequence ID" value="KZL89273.1"/>
    <property type="molecule type" value="Genomic_DNA"/>
</dbReference>
<keyword evidence="12" id="KW-1185">Reference proteome</keyword>
<dbReference type="GO" id="GO:0005886">
    <property type="term" value="C:plasma membrane"/>
    <property type="evidence" value="ECO:0007669"/>
    <property type="project" value="UniProtKB-SubCell"/>
</dbReference>
<dbReference type="Pfam" id="PF02687">
    <property type="entry name" value="FtsX"/>
    <property type="match status" value="1"/>
</dbReference>
<evidence type="ECO:0000256" key="5">
    <source>
        <dbReference type="ARBA" id="ARBA00023136"/>
    </source>
</evidence>